<dbReference type="GO" id="GO:0004035">
    <property type="term" value="F:alkaline phosphatase activity"/>
    <property type="evidence" value="ECO:0007669"/>
    <property type="project" value="UniProtKB-EC"/>
</dbReference>
<dbReference type="PANTHER" id="PTHR11596">
    <property type="entry name" value="ALKALINE PHOSPHATASE"/>
    <property type="match status" value="1"/>
</dbReference>
<evidence type="ECO:0000313" key="6">
    <source>
        <dbReference type="Proteomes" id="UP001597045"/>
    </source>
</evidence>
<comment type="similarity">
    <text evidence="2">Belongs to the alkaline phosphatase family.</text>
</comment>
<organism evidence="5 6">
    <name type="scientific">Kibdelosporangium lantanae</name>
    <dbReference type="NCBI Taxonomy" id="1497396"/>
    <lineage>
        <taxon>Bacteria</taxon>
        <taxon>Bacillati</taxon>
        <taxon>Actinomycetota</taxon>
        <taxon>Actinomycetes</taxon>
        <taxon>Pseudonocardiales</taxon>
        <taxon>Pseudonocardiaceae</taxon>
        <taxon>Kibdelosporangium</taxon>
    </lineage>
</organism>
<dbReference type="Gene3D" id="3.40.720.10">
    <property type="entry name" value="Alkaline Phosphatase, subunit A"/>
    <property type="match status" value="1"/>
</dbReference>
<feature type="signal peptide" evidence="4">
    <location>
        <begin position="1"/>
        <end position="24"/>
    </location>
</feature>
<comment type="caution">
    <text evidence="5">The sequence shown here is derived from an EMBL/GenBank/DDBJ whole genome shotgun (WGS) entry which is preliminary data.</text>
</comment>
<evidence type="ECO:0000256" key="2">
    <source>
        <dbReference type="RuleBase" id="RU003946"/>
    </source>
</evidence>
<dbReference type="PANTHER" id="PTHR11596:SF5">
    <property type="entry name" value="ALKALINE PHOSPHATASE"/>
    <property type="match status" value="1"/>
</dbReference>
<dbReference type="Pfam" id="PF00245">
    <property type="entry name" value="Alk_phosphatase"/>
    <property type="match status" value="1"/>
</dbReference>
<evidence type="ECO:0000256" key="1">
    <source>
        <dbReference type="ARBA" id="ARBA00022553"/>
    </source>
</evidence>
<dbReference type="InterPro" id="IPR017850">
    <property type="entry name" value="Alkaline_phosphatase_core_sf"/>
</dbReference>
<feature type="non-terminal residue" evidence="5">
    <location>
        <position position="127"/>
    </location>
</feature>
<evidence type="ECO:0000256" key="4">
    <source>
        <dbReference type="SAM" id="SignalP"/>
    </source>
</evidence>
<keyword evidence="1" id="KW-0597">Phosphoprotein</keyword>
<feature type="region of interest" description="Disordered" evidence="3">
    <location>
        <begin position="91"/>
        <end position="127"/>
    </location>
</feature>
<dbReference type="PRINTS" id="PR00113">
    <property type="entry name" value="ALKPHPHTASE"/>
</dbReference>
<dbReference type="Proteomes" id="UP001597045">
    <property type="component" value="Unassembled WGS sequence"/>
</dbReference>
<protein>
    <submittedName>
        <fullName evidence="5">Alkaline phosphatase</fullName>
        <ecNumber evidence="5">3.1.3.1</ecNumber>
    </submittedName>
</protein>
<name>A0ABW3MBQ5_9PSEU</name>
<dbReference type="EC" id="3.1.3.1" evidence="5"/>
<proteinExistence type="inferred from homology"/>
<reference evidence="6" key="1">
    <citation type="journal article" date="2019" name="Int. J. Syst. Evol. Microbiol.">
        <title>The Global Catalogue of Microorganisms (GCM) 10K type strain sequencing project: providing services to taxonomists for standard genome sequencing and annotation.</title>
        <authorList>
            <consortium name="The Broad Institute Genomics Platform"/>
            <consortium name="The Broad Institute Genome Sequencing Center for Infectious Disease"/>
            <person name="Wu L."/>
            <person name="Ma J."/>
        </authorList>
    </citation>
    <scope>NUCLEOTIDE SEQUENCE [LARGE SCALE GENOMIC DNA]</scope>
    <source>
        <strain evidence="6">JCM 31486</strain>
    </source>
</reference>
<accession>A0ABW3MBQ5</accession>
<evidence type="ECO:0000256" key="3">
    <source>
        <dbReference type="SAM" id="MobiDB-lite"/>
    </source>
</evidence>
<dbReference type="InterPro" id="IPR001952">
    <property type="entry name" value="Alkaline_phosphatase"/>
</dbReference>
<feature type="compositionally biased region" description="Polar residues" evidence="3">
    <location>
        <begin position="107"/>
        <end position="119"/>
    </location>
</feature>
<dbReference type="SUPFAM" id="SSF53649">
    <property type="entry name" value="Alkaline phosphatase-like"/>
    <property type="match status" value="1"/>
</dbReference>
<keyword evidence="4" id="KW-0732">Signal</keyword>
<keyword evidence="5" id="KW-0378">Hydrolase</keyword>
<evidence type="ECO:0000313" key="5">
    <source>
        <dbReference type="EMBL" id="MFD1048083.1"/>
    </source>
</evidence>
<gene>
    <name evidence="5" type="ORF">ACFQ1S_22360</name>
</gene>
<feature type="chain" id="PRO_5045811432" evidence="4">
    <location>
        <begin position="25"/>
        <end position="127"/>
    </location>
</feature>
<keyword evidence="6" id="KW-1185">Reference proteome</keyword>
<dbReference type="EMBL" id="JBHTIS010001394">
    <property type="protein sequence ID" value="MFD1048083.1"/>
    <property type="molecule type" value="Genomic_DNA"/>
</dbReference>
<sequence>MRKKGVTAVVALSALVATVGVSSASTGSTDRNVDGPLLQAMFDRHPRNVIFFLGDGMGTQEITAARYYQGVRNKLNVDRLAVTGFDTTWSVKPGDKAPYLPDYDPDSASTGTEWATGTKTLDERISQ</sequence>